<feature type="transmembrane region" description="Helical" evidence="1">
    <location>
        <begin position="93"/>
        <end position="110"/>
    </location>
</feature>
<feature type="transmembrane region" description="Helical" evidence="1">
    <location>
        <begin position="172"/>
        <end position="198"/>
    </location>
</feature>
<feature type="transmembrane region" description="Helical" evidence="1">
    <location>
        <begin position="540"/>
        <end position="565"/>
    </location>
</feature>
<evidence type="ECO:0000313" key="2">
    <source>
        <dbReference type="EMBL" id="GAA1612868.1"/>
    </source>
</evidence>
<sequence>MLAQYWEEEGVEGGSSRLARLLPWAWPVLLTVLITAPLLAPGFVVDYDLVFVPDLTLRLNLFGVTTALPRAVPSDVIVALLDEVTGGELLNKLVLVAIPLLSGLGMTALWRELRLGGPLAGAAAVTLYVWNPFVAERFRLGAWALLLGYAALPWLVRAALRLRRGEGWAGFLLASAGCALTASGGVTGLLVAALILLWPGRGRVWPLGGAALLNAPWLVAGLARTAAATSDPAAVPAFAARDEGYGGVLPTLLTLGGVWNVDVVPTSRGDLIPLLLGFGLLLLSVVGVVIWCRRDRLGLALVVAAVVAVCLGMVGAVAPDAIAWAVGEVPGAGLFRDGQRYLGPLVLLEAIGFGAAVAALLRVVPVKCVVGATAALVPIVALPGLAAGGGLKVSQYPAEWVLARQVLAADNRPGEFIPWPFESYRAPAWNARRPVLDPMPRYFSQPSIVPDELIVGGHRLAGEDPRATAIATALRDAVRTGADPTPTLLQQGVGWLVVDREAGGPSPRELIPQVTEEFSGSSVIIYRLEGTPAEQGDRPWAVVLVLAAWAAAGAVLLAAAGGAIARLRPARSSL</sequence>
<name>A0ABP4QP41_9ACTN</name>
<organism evidence="2 3">
    <name type="scientific">Kribbella sancticallisti</name>
    <dbReference type="NCBI Taxonomy" id="460087"/>
    <lineage>
        <taxon>Bacteria</taxon>
        <taxon>Bacillati</taxon>
        <taxon>Actinomycetota</taxon>
        <taxon>Actinomycetes</taxon>
        <taxon>Propionibacteriales</taxon>
        <taxon>Kribbellaceae</taxon>
        <taxon>Kribbella</taxon>
    </lineage>
</organism>
<keyword evidence="1" id="KW-0812">Transmembrane</keyword>
<feature type="transmembrane region" description="Helical" evidence="1">
    <location>
        <begin position="341"/>
        <end position="361"/>
    </location>
</feature>
<feature type="transmembrane region" description="Helical" evidence="1">
    <location>
        <begin position="271"/>
        <end position="292"/>
    </location>
</feature>
<evidence type="ECO:0000313" key="3">
    <source>
        <dbReference type="Proteomes" id="UP001500393"/>
    </source>
</evidence>
<evidence type="ECO:0000256" key="1">
    <source>
        <dbReference type="SAM" id="Phobius"/>
    </source>
</evidence>
<feature type="transmembrane region" description="Helical" evidence="1">
    <location>
        <begin position="140"/>
        <end position="160"/>
    </location>
</feature>
<protein>
    <recommendedName>
        <fullName evidence="4">Glycosyltransferase RgtA/B/C/D-like domain-containing protein</fullName>
    </recommendedName>
</protein>
<keyword evidence="3" id="KW-1185">Reference proteome</keyword>
<reference evidence="3" key="1">
    <citation type="journal article" date="2019" name="Int. J. Syst. Evol. Microbiol.">
        <title>The Global Catalogue of Microorganisms (GCM) 10K type strain sequencing project: providing services to taxonomists for standard genome sequencing and annotation.</title>
        <authorList>
            <consortium name="The Broad Institute Genomics Platform"/>
            <consortium name="The Broad Institute Genome Sequencing Center for Infectious Disease"/>
            <person name="Wu L."/>
            <person name="Ma J."/>
        </authorList>
    </citation>
    <scope>NUCLEOTIDE SEQUENCE [LARGE SCALE GENOMIC DNA]</scope>
    <source>
        <strain evidence="3">JCM 14969</strain>
    </source>
</reference>
<comment type="caution">
    <text evidence="2">The sequence shown here is derived from an EMBL/GenBank/DDBJ whole genome shotgun (WGS) entry which is preliminary data.</text>
</comment>
<dbReference type="EMBL" id="BAAAOS010000063">
    <property type="protein sequence ID" value="GAA1612868.1"/>
    <property type="molecule type" value="Genomic_DNA"/>
</dbReference>
<feature type="transmembrane region" description="Helical" evidence="1">
    <location>
        <begin position="24"/>
        <end position="47"/>
    </location>
</feature>
<feature type="transmembrane region" description="Helical" evidence="1">
    <location>
        <begin position="368"/>
        <end position="391"/>
    </location>
</feature>
<feature type="transmembrane region" description="Helical" evidence="1">
    <location>
        <begin position="117"/>
        <end position="134"/>
    </location>
</feature>
<keyword evidence="1" id="KW-0472">Membrane</keyword>
<accession>A0ABP4QP41</accession>
<feature type="transmembrane region" description="Helical" evidence="1">
    <location>
        <begin position="299"/>
        <end position="326"/>
    </location>
</feature>
<dbReference type="Proteomes" id="UP001500393">
    <property type="component" value="Unassembled WGS sequence"/>
</dbReference>
<keyword evidence="1" id="KW-1133">Transmembrane helix</keyword>
<proteinExistence type="predicted"/>
<gene>
    <name evidence="2" type="ORF">GCM10009789_78890</name>
</gene>
<evidence type="ECO:0008006" key="4">
    <source>
        <dbReference type="Google" id="ProtNLM"/>
    </source>
</evidence>